<gene>
    <name evidence="1" type="ORF">S03H2_60174</name>
</gene>
<name>X1KCB6_9ZZZZ</name>
<evidence type="ECO:0000313" key="1">
    <source>
        <dbReference type="EMBL" id="GAH87844.1"/>
    </source>
</evidence>
<protein>
    <submittedName>
        <fullName evidence="1">Uncharacterized protein</fullName>
    </submittedName>
</protein>
<comment type="caution">
    <text evidence="1">The sequence shown here is derived from an EMBL/GenBank/DDBJ whole genome shotgun (WGS) entry which is preliminary data.</text>
</comment>
<sequence length="70" mass="8146">RDLNKKSLESLIKAGAFDKLAERNQLLFNLESLLEWSRETQRTKANGQRGLFDTLPQLLLLRNLVTLFLF</sequence>
<dbReference type="AlphaFoldDB" id="X1KCB6"/>
<proteinExistence type="predicted"/>
<feature type="non-terminal residue" evidence="1">
    <location>
        <position position="1"/>
    </location>
</feature>
<reference evidence="1" key="1">
    <citation type="journal article" date="2014" name="Front. Microbiol.">
        <title>High frequency of phylogenetically diverse reductive dehalogenase-homologous genes in deep subseafloor sedimentary metagenomes.</title>
        <authorList>
            <person name="Kawai M."/>
            <person name="Futagami T."/>
            <person name="Toyoda A."/>
            <person name="Takaki Y."/>
            <person name="Nishi S."/>
            <person name="Hori S."/>
            <person name="Arai W."/>
            <person name="Tsubouchi T."/>
            <person name="Morono Y."/>
            <person name="Uchiyama I."/>
            <person name="Ito T."/>
            <person name="Fujiyama A."/>
            <person name="Inagaki F."/>
            <person name="Takami H."/>
        </authorList>
    </citation>
    <scope>NUCLEOTIDE SEQUENCE</scope>
    <source>
        <strain evidence="1">Expedition CK06-06</strain>
    </source>
</reference>
<dbReference type="EMBL" id="BARU01038753">
    <property type="protein sequence ID" value="GAH87844.1"/>
    <property type="molecule type" value="Genomic_DNA"/>
</dbReference>
<organism evidence="1">
    <name type="scientific">marine sediment metagenome</name>
    <dbReference type="NCBI Taxonomy" id="412755"/>
    <lineage>
        <taxon>unclassified sequences</taxon>
        <taxon>metagenomes</taxon>
        <taxon>ecological metagenomes</taxon>
    </lineage>
</organism>
<accession>X1KCB6</accession>